<accession>A0A5R8QCK5</accession>
<keyword evidence="1" id="KW-0812">Transmembrane</keyword>
<feature type="transmembrane region" description="Helical" evidence="1">
    <location>
        <begin position="21"/>
        <end position="40"/>
    </location>
</feature>
<evidence type="ECO:0000259" key="2">
    <source>
        <dbReference type="PROSITE" id="PS51677"/>
    </source>
</evidence>
<dbReference type="Pfam" id="PF01522">
    <property type="entry name" value="Polysacc_deac_1"/>
    <property type="match status" value="1"/>
</dbReference>
<gene>
    <name evidence="3" type="ORF">FEZ08_05905</name>
</gene>
<dbReference type="Gene3D" id="3.20.20.370">
    <property type="entry name" value="Glycoside hydrolase/deacetylase"/>
    <property type="match status" value="1"/>
</dbReference>
<dbReference type="PANTHER" id="PTHR10587">
    <property type="entry name" value="GLYCOSYL TRANSFERASE-RELATED"/>
    <property type="match status" value="1"/>
</dbReference>
<protein>
    <submittedName>
        <fullName evidence="3">Polysaccharide deacetylase</fullName>
    </submittedName>
</protein>
<dbReference type="RefSeq" id="WP_138190790.1">
    <property type="nucleotide sequence ID" value="NZ_VBWP01000004.1"/>
</dbReference>
<proteinExistence type="predicted"/>
<dbReference type="FunCoup" id="A0A5R8QCK5">
    <property type="interactions" value="15"/>
</dbReference>
<dbReference type="EMBL" id="VBWP01000004">
    <property type="protein sequence ID" value="TLG74238.1"/>
    <property type="molecule type" value="Genomic_DNA"/>
</dbReference>
<organism evidence="3 4">
    <name type="scientific">Culicoidibacter larvae</name>
    <dbReference type="NCBI Taxonomy" id="2579976"/>
    <lineage>
        <taxon>Bacteria</taxon>
        <taxon>Bacillati</taxon>
        <taxon>Bacillota</taxon>
        <taxon>Culicoidibacteria</taxon>
        <taxon>Culicoidibacterales</taxon>
        <taxon>Culicoidibacteraceae</taxon>
        <taxon>Culicoidibacter</taxon>
    </lineage>
</organism>
<dbReference type="OrthoDB" id="258610at2"/>
<dbReference type="SUPFAM" id="SSF88713">
    <property type="entry name" value="Glycoside hydrolase/deacetylase"/>
    <property type="match status" value="1"/>
</dbReference>
<dbReference type="InParanoid" id="A0A5R8QCK5"/>
<dbReference type="CDD" id="cd10944">
    <property type="entry name" value="CE4_SmPgdA_like"/>
    <property type="match status" value="1"/>
</dbReference>
<sequence length="286" mass="31511">MKDKKHKRKLNKKRAIVATSAMVTSLILIVALTIAGFQVMNSQNNPVVLCNREQHHNEVIENNPCLSKDEITALNQSGKTDKRIAFLTFDDGPSSKTSELLAILDKYNVNGNFFLIGNNIDGNEEVVKAIAAQGSKVFVHSTTHNYTDIYANVDAFRNDITATVTKIKQLGISSPYMYRFPGGSNTSYIDSKQFTAFQQIVHEIGMEYVDWNVDSGDASGTSPDAKTIVANVMAQIQNKNYVNILMHDAADKAATRAALPEIIEALRANGFIICKLPRGIAIPQFN</sequence>
<name>A0A5R8QCK5_9FIRM</name>
<dbReference type="Proteomes" id="UP000306912">
    <property type="component" value="Unassembled WGS sequence"/>
</dbReference>
<dbReference type="InterPro" id="IPR002509">
    <property type="entry name" value="NODB_dom"/>
</dbReference>
<dbReference type="AlphaFoldDB" id="A0A5R8QCK5"/>
<evidence type="ECO:0000313" key="4">
    <source>
        <dbReference type="Proteomes" id="UP000306912"/>
    </source>
</evidence>
<dbReference type="InterPro" id="IPR050248">
    <property type="entry name" value="Polysacc_deacetylase_ArnD"/>
</dbReference>
<evidence type="ECO:0000256" key="1">
    <source>
        <dbReference type="SAM" id="Phobius"/>
    </source>
</evidence>
<dbReference type="PANTHER" id="PTHR10587:SF125">
    <property type="entry name" value="POLYSACCHARIDE DEACETYLASE YHEN-RELATED"/>
    <property type="match status" value="1"/>
</dbReference>
<reference evidence="3 4" key="1">
    <citation type="submission" date="2019-05" db="EMBL/GenBank/DDBJ databases">
        <title>Culicoidintestinum kansasii gen. nov., sp. nov. from the gastrointestinal tract of the biting midge, Culicoides sonorensis.</title>
        <authorList>
            <person name="Neupane S."/>
            <person name="Ghosh A."/>
            <person name="Gunther S."/>
            <person name="Martin K."/>
            <person name="Zurek L."/>
        </authorList>
    </citation>
    <scope>NUCLEOTIDE SEQUENCE [LARGE SCALE GENOMIC DNA]</scope>
    <source>
        <strain evidence="3 4">CS-1</strain>
    </source>
</reference>
<dbReference type="InterPro" id="IPR011330">
    <property type="entry name" value="Glyco_hydro/deAcase_b/a-brl"/>
</dbReference>
<feature type="domain" description="NodB homology" evidence="2">
    <location>
        <begin position="83"/>
        <end position="274"/>
    </location>
</feature>
<keyword evidence="1" id="KW-0472">Membrane</keyword>
<keyword evidence="1" id="KW-1133">Transmembrane helix</keyword>
<comment type="caution">
    <text evidence="3">The sequence shown here is derived from an EMBL/GenBank/DDBJ whole genome shotgun (WGS) entry which is preliminary data.</text>
</comment>
<dbReference type="GO" id="GO:0016810">
    <property type="term" value="F:hydrolase activity, acting on carbon-nitrogen (but not peptide) bonds"/>
    <property type="evidence" value="ECO:0007669"/>
    <property type="project" value="InterPro"/>
</dbReference>
<dbReference type="PROSITE" id="PS51677">
    <property type="entry name" value="NODB"/>
    <property type="match status" value="1"/>
</dbReference>
<keyword evidence="4" id="KW-1185">Reference proteome</keyword>
<dbReference type="GO" id="GO:0005975">
    <property type="term" value="P:carbohydrate metabolic process"/>
    <property type="evidence" value="ECO:0007669"/>
    <property type="project" value="InterPro"/>
</dbReference>
<evidence type="ECO:0000313" key="3">
    <source>
        <dbReference type="EMBL" id="TLG74238.1"/>
    </source>
</evidence>